<dbReference type="EC" id="3.2.1.52" evidence="3"/>
<dbReference type="GO" id="GO:0009254">
    <property type="term" value="P:peptidoglycan turnover"/>
    <property type="evidence" value="ECO:0007669"/>
    <property type="project" value="TreeGrafter"/>
</dbReference>
<dbReference type="InterPro" id="IPR017853">
    <property type="entry name" value="GH"/>
</dbReference>
<reference evidence="7 8" key="1">
    <citation type="submission" date="2018-05" db="EMBL/GenBank/DDBJ databases">
        <authorList>
            <person name="Goeker M."/>
            <person name="Huntemann M."/>
            <person name="Clum A."/>
            <person name="Pillay M."/>
            <person name="Palaniappan K."/>
            <person name="Varghese N."/>
            <person name="Mikhailova N."/>
            <person name="Stamatis D."/>
            <person name="Reddy T."/>
            <person name="Daum C."/>
            <person name="Shapiro N."/>
            <person name="Ivanova N."/>
            <person name="Kyrpides N."/>
            <person name="Woyke T."/>
        </authorList>
    </citation>
    <scope>NUCLEOTIDE SEQUENCE [LARGE SCALE GENOMIC DNA]</scope>
    <source>
        <strain evidence="7 8">DSM 26524</strain>
    </source>
</reference>
<dbReference type="Gene3D" id="3.20.20.300">
    <property type="entry name" value="Glycoside hydrolase, family 3, N-terminal domain"/>
    <property type="match status" value="1"/>
</dbReference>
<keyword evidence="8" id="KW-1185">Reference proteome</keyword>
<comment type="caution">
    <text evidence="7">The sequence shown here is derived from an EMBL/GenBank/DDBJ whole genome shotgun (WGS) entry which is preliminary data.</text>
</comment>
<feature type="domain" description="Glycoside hydrolase family 3 N-terminal" evidence="6">
    <location>
        <begin position="29"/>
        <end position="347"/>
    </location>
</feature>
<evidence type="ECO:0000256" key="2">
    <source>
        <dbReference type="ARBA" id="ARBA00005336"/>
    </source>
</evidence>
<accession>A0AB73T889</accession>
<keyword evidence="4" id="KW-0378">Hydrolase</keyword>
<dbReference type="PANTHER" id="PTHR30480:SF13">
    <property type="entry name" value="BETA-HEXOSAMINIDASE"/>
    <property type="match status" value="1"/>
</dbReference>
<evidence type="ECO:0000256" key="4">
    <source>
        <dbReference type="ARBA" id="ARBA00022801"/>
    </source>
</evidence>
<dbReference type="PANTHER" id="PTHR30480">
    <property type="entry name" value="BETA-HEXOSAMINIDASE-RELATED"/>
    <property type="match status" value="1"/>
</dbReference>
<dbReference type="AlphaFoldDB" id="A0AB73T889"/>
<dbReference type="Gene3D" id="3.40.50.1700">
    <property type="entry name" value="Glycoside hydrolase family 3 C-terminal domain"/>
    <property type="match status" value="2"/>
</dbReference>
<gene>
    <name evidence="7" type="ORF">C7383_102140</name>
</gene>
<evidence type="ECO:0000259" key="6">
    <source>
        <dbReference type="Pfam" id="PF00933"/>
    </source>
</evidence>
<dbReference type="GO" id="GO:0004563">
    <property type="term" value="F:beta-N-acetylhexosaminidase activity"/>
    <property type="evidence" value="ECO:0007669"/>
    <property type="project" value="UniProtKB-EC"/>
</dbReference>
<comment type="similarity">
    <text evidence="2">Belongs to the glycosyl hydrolase 3 family.</text>
</comment>
<dbReference type="InterPro" id="IPR036962">
    <property type="entry name" value="Glyco_hydro_3_N_sf"/>
</dbReference>
<dbReference type="GO" id="GO:0005975">
    <property type="term" value="P:carbohydrate metabolic process"/>
    <property type="evidence" value="ECO:0007669"/>
    <property type="project" value="InterPro"/>
</dbReference>
<dbReference type="EMBL" id="QGGY01000002">
    <property type="protein sequence ID" value="PWJ78007.1"/>
    <property type="molecule type" value="Genomic_DNA"/>
</dbReference>
<comment type="catalytic activity">
    <reaction evidence="1">
        <text>Hydrolysis of terminal non-reducing N-acetyl-D-hexosamine residues in N-acetyl-beta-D-hexosaminides.</text>
        <dbReference type="EC" id="3.2.1.52"/>
    </reaction>
</comment>
<dbReference type="SUPFAM" id="SSF51445">
    <property type="entry name" value="(Trans)glycosidases"/>
    <property type="match status" value="1"/>
</dbReference>
<keyword evidence="5" id="KW-0326">Glycosidase</keyword>
<name>A0AB73T889_9FIRM</name>
<protein>
    <recommendedName>
        <fullName evidence="3">beta-N-acetylhexosaminidase</fullName>
        <ecNumber evidence="3">3.2.1.52</ecNumber>
    </recommendedName>
</protein>
<dbReference type="InterPro" id="IPR036881">
    <property type="entry name" value="Glyco_hydro_3_C_sf"/>
</dbReference>
<sequence>MIDLKGNPFFLDEKQEAWVCKTFADMSAEDKLGQIFCETIWNCNDEEEEMAFSGINPGGIMFRGGTREELVKYVRRMSRRSHIPLLFSGNFECGGNGVLTTGTFFGSPMQIAAAGETRFAKIVGEISAKEGGEVGCNWSYAPIIDINYNFMSPVTCTRTYGSDPDTVIEMAKAYMDGCHDNGMAVAIKHFPGDGMDFRDQHWLASVNTKSVTEWDETYGKVYKALIEAGADSVMAAHIKCPACSKYYNPDQEDRDILPASLSPELLNGLLRGRLGFNGVIVSDDTHMAGFTNAMARDKAVPYMIAAGIDMMLFTVNHDEDVAFMKKGYEDGIITPERLDDAVMRILALKAKLRLYERPLPEEKPENSCIRCEKHEKLAYECADSAVTLVKDRDKILPITPEKYRRILLVNIESVKSVRYSTDSQYLNFLEGLREKGFEVSEIDIQQIPSIGKGGASFGEISEKYDLMLYYLGAKAGYRIVWKSVVMGEIPSYTKDIPTVAVSFQSPYLLMDIPMVGTYINAYTETKYTRRAVLKKLTGESEFKGSSPADPFCGMWDLKL</sequence>
<evidence type="ECO:0000256" key="1">
    <source>
        <dbReference type="ARBA" id="ARBA00001231"/>
    </source>
</evidence>
<evidence type="ECO:0000256" key="5">
    <source>
        <dbReference type="ARBA" id="ARBA00023295"/>
    </source>
</evidence>
<dbReference type="InterPro" id="IPR050226">
    <property type="entry name" value="NagZ_Beta-hexosaminidase"/>
</dbReference>
<organism evidence="7 8">
    <name type="scientific">Murimonas intestini</name>
    <dbReference type="NCBI Taxonomy" id="1337051"/>
    <lineage>
        <taxon>Bacteria</taxon>
        <taxon>Bacillati</taxon>
        <taxon>Bacillota</taxon>
        <taxon>Clostridia</taxon>
        <taxon>Lachnospirales</taxon>
        <taxon>Lachnospiraceae</taxon>
        <taxon>Murimonas</taxon>
    </lineage>
</organism>
<dbReference type="RefSeq" id="WP_109624956.1">
    <property type="nucleotide sequence ID" value="NZ_CABJAT010000002.1"/>
</dbReference>
<dbReference type="Proteomes" id="UP000245412">
    <property type="component" value="Unassembled WGS sequence"/>
</dbReference>
<dbReference type="InterPro" id="IPR001764">
    <property type="entry name" value="Glyco_hydro_3_N"/>
</dbReference>
<proteinExistence type="inferred from homology"/>
<dbReference type="Pfam" id="PF00933">
    <property type="entry name" value="Glyco_hydro_3"/>
    <property type="match status" value="1"/>
</dbReference>
<evidence type="ECO:0000313" key="7">
    <source>
        <dbReference type="EMBL" id="PWJ78007.1"/>
    </source>
</evidence>
<evidence type="ECO:0000313" key="8">
    <source>
        <dbReference type="Proteomes" id="UP000245412"/>
    </source>
</evidence>
<evidence type="ECO:0000256" key="3">
    <source>
        <dbReference type="ARBA" id="ARBA00012663"/>
    </source>
</evidence>